<name>Q7MJM0_VIBVY</name>
<accession>Q7MJM0</accession>
<evidence type="ECO:0000313" key="2">
    <source>
        <dbReference type="Proteomes" id="UP000002675"/>
    </source>
</evidence>
<gene>
    <name evidence="1" type="ordered locus">VV2141</name>
</gene>
<reference evidence="1 2" key="1">
    <citation type="journal article" date="2003" name="Genome Res.">
        <title>Comparative genome analysis of Vibrio vulnificus, a marine pathogen.</title>
        <authorList>
            <person name="Chen C.Y."/>
            <person name="Wu K.M."/>
            <person name="Chang Y.C."/>
            <person name="Chang C.H."/>
            <person name="Tsai H.C."/>
            <person name="Liao T.L."/>
            <person name="Liu Y.M."/>
            <person name="Chen H.J."/>
            <person name="Shen A.B."/>
            <person name="Li J.C."/>
            <person name="Su T.L."/>
            <person name="Shao C.P."/>
            <person name="Lee C.T."/>
            <person name="Hor L.I."/>
            <person name="Tsai S.F."/>
        </authorList>
    </citation>
    <scope>NUCLEOTIDE SEQUENCE [LARGE SCALE GENOMIC DNA]</scope>
    <source>
        <strain evidence="1 2">YJ016</strain>
    </source>
</reference>
<proteinExistence type="predicted"/>
<sequence length="57" mass="6406">MAGVRFVKEKLCYNLPEESGALANIPLSHHRMAGNGNMVMRAYMLMKRCFVIFGVSD</sequence>
<dbReference type="Proteomes" id="UP000002675">
    <property type="component" value="Chromosome I"/>
</dbReference>
<protein>
    <submittedName>
        <fullName evidence="1">Uncharacterized protein</fullName>
    </submittedName>
</protein>
<organism evidence="1 2">
    <name type="scientific">Vibrio vulnificus (strain YJ016)</name>
    <dbReference type="NCBI Taxonomy" id="196600"/>
    <lineage>
        <taxon>Bacteria</taxon>
        <taxon>Pseudomonadati</taxon>
        <taxon>Pseudomonadota</taxon>
        <taxon>Gammaproteobacteria</taxon>
        <taxon>Vibrionales</taxon>
        <taxon>Vibrionaceae</taxon>
        <taxon>Vibrio</taxon>
    </lineage>
</organism>
<dbReference type="AlphaFoldDB" id="Q7MJM0"/>
<dbReference type="HOGENOM" id="CLU_2995550_0_0_6"/>
<evidence type="ECO:0000313" key="1">
    <source>
        <dbReference type="EMBL" id="BAC94905.1"/>
    </source>
</evidence>
<dbReference type="EMBL" id="BA000037">
    <property type="protein sequence ID" value="BAC94905.1"/>
    <property type="molecule type" value="Genomic_DNA"/>
</dbReference>
<dbReference type="KEGG" id="vvy:VV2141"/>